<dbReference type="SUPFAM" id="SSF47565">
    <property type="entry name" value="Insect pheromone/odorant-binding proteins"/>
    <property type="match status" value="1"/>
</dbReference>
<dbReference type="GO" id="GO:0005576">
    <property type="term" value="C:extracellular region"/>
    <property type="evidence" value="ECO:0007669"/>
    <property type="project" value="UniProtKB-SubCell"/>
</dbReference>
<dbReference type="InterPro" id="IPR006170">
    <property type="entry name" value="PBP/GOBP"/>
</dbReference>
<evidence type="ECO:0000256" key="2">
    <source>
        <dbReference type="ARBA" id="ARBA00008098"/>
    </source>
</evidence>
<dbReference type="Gene3D" id="1.10.238.20">
    <property type="entry name" value="Pheromone/general odorant binding protein domain"/>
    <property type="match status" value="2"/>
</dbReference>
<reference evidence="5" key="1">
    <citation type="journal article" date="2013" name="BMC Genomics">
        <title>A deep insight into the sialotranscriptome of the mosquito, Psorophora albipes.</title>
        <authorList>
            <person name="Chagas A.C."/>
            <person name="Calvo E."/>
            <person name="Rios-Velasquez C.M."/>
            <person name="Pessoa F.A."/>
            <person name="Medeiros J.F."/>
            <person name="Ribeiro J.M."/>
        </authorList>
    </citation>
    <scope>NUCLEOTIDE SEQUENCE</scope>
</reference>
<evidence type="ECO:0000256" key="4">
    <source>
        <dbReference type="SAM" id="SignalP"/>
    </source>
</evidence>
<evidence type="ECO:0000256" key="3">
    <source>
        <dbReference type="ARBA" id="ARBA00022525"/>
    </source>
</evidence>
<dbReference type="EMBL" id="GALA01000862">
    <property type="protein sequence ID" value="JAA93990.1"/>
    <property type="molecule type" value="mRNA"/>
</dbReference>
<organism evidence="5">
    <name type="scientific">Psorophora albipes</name>
    <dbReference type="NCBI Taxonomy" id="869069"/>
    <lineage>
        <taxon>Eukaryota</taxon>
        <taxon>Metazoa</taxon>
        <taxon>Ecdysozoa</taxon>
        <taxon>Arthropoda</taxon>
        <taxon>Hexapoda</taxon>
        <taxon>Insecta</taxon>
        <taxon>Pterygota</taxon>
        <taxon>Neoptera</taxon>
        <taxon>Endopterygota</taxon>
        <taxon>Diptera</taxon>
        <taxon>Nematocera</taxon>
        <taxon>Culicoidea</taxon>
        <taxon>Culicidae</taxon>
        <taxon>Culicinae</taxon>
        <taxon>Aedini</taxon>
        <taxon>Psorophora</taxon>
    </lineage>
</organism>
<keyword evidence="3" id="KW-0964">Secreted</keyword>
<dbReference type="InterPro" id="IPR036728">
    <property type="entry name" value="PBP_GOBP_sf"/>
</dbReference>
<protein>
    <submittedName>
        <fullName evidence="5">Putative long d7 salivary protein</fullName>
    </submittedName>
</protein>
<evidence type="ECO:0000256" key="1">
    <source>
        <dbReference type="ARBA" id="ARBA00004613"/>
    </source>
</evidence>
<comment type="similarity">
    <text evidence="2">Belongs to the PBP/GOBP family.</text>
</comment>
<dbReference type="Pfam" id="PF01395">
    <property type="entry name" value="PBP_GOBP"/>
    <property type="match status" value="1"/>
</dbReference>
<feature type="signal peptide" evidence="4">
    <location>
        <begin position="1"/>
        <end position="23"/>
    </location>
</feature>
<dbReference type="GO" id="GO:0005549">
    <property type="term" value="F:odorant binding"/>
    <property type="evidence" value="ECO:0007669"/>
    <property type="project" value="InterPro"/>
</dbReference>
<accession>T1DEY7</accession>
<feature type="chain" id="PRO_5004586793" evidence="4">
    <location>
        <begin position="24"/>
        <end position="218"/>
    </location>
</feature>
<sequence length="218" mass="25733">MKAKVMGNIALWFMLLCYKMVFSTDPRSRKFNAEIIKKQWNAYKDLENESKVNKYAEAIGKLSKTENSCRKVFDAFNSVYAKFQNTSRNIFHGNPDLYKGIYKKLGGNIRQMKQSYFEYCENKHYSVGSPNRNQLCEIRQYAVLENEQSKKLIDCIFKGLRYITEDNKLDSTEIKRDFKQVNKDSSKVDSVLSKMWRNSQQLLESFSLLQMFGEFFNR</sequence>
<proteinExistence type="evidence at transcript level"/>
<evidence type="ECO:0000313" key="5">
    <source>
        <dbReference type="EMBL" id="JAA93990.1"/>
    </source>
</evidence>
<name>T1DEY7_9DIPT</name>
<comment type="subcellular location">
    <subcellularLocation>
        <location evidence="1">Secreted</location>
    </subcellularLocation>
</comment>
<keyword evidence="4" id="KW-0732">Signal</keyword>
<dbReference type="AlphaFoldDB" id="T1DEY7"/>